<feature type="region of interest" description="Disordered" evidence="4">
    <location>
        <begin position="1"/>
        <end position="23"/>
    </location>
</feature>
<protein>
    <submittedName>
        <fullName evidence="6">AraC family transcriptional regulator</fullName>
    </submittedName>
</protein>
<reference evidence="6 7" key="1">
    <citation type="submission" date="2022-03" db="EMBL/GenBank/DDBJ databases">
        <authorList>
            <person name="Brunel B."/>
        </authorList>
    </citation>
    <scope>NUCLEOTIDE SEQUENCE [LARGE SCALE GENOMIC DNA]</scope>
    <source>
        <strain evidence="6">STM5069sample</strain>
    </source>
</reference>
<dbReference type="Gene3D" id="1.10.10.60">
    <property type="entry name" value="Homeodomain-like"/>
    <property type="match status" value="2"/>
</dbReference>
<gene>
    <name evidence="6" type="ORF">MES5069_30058</name>
</gene>
<dbReference type="InterPro" id="IPR018062">
    <property type="entry name" value="HTH_AraC-typ_CS"/>
</dbReference>
<dbReference type="Pfam" id="PF12833">
    <property type="entry name" value="HTH_18"/>
    <property type="match status" value="1"/>
</dbReference>
<evidence type="ECO:0000313" key="6">
    <source>
        <dbReference type="EMBL" id="CAH2401559.1"/>
    </source>
</evidence>
<comment type="caution">
    <text evidence="6">The sequence shown here is derived from an EMBL/GenBank/DDBJ whole genome shotgun (WGS) entry which is preliminary data.</text>
</comment>
<dbReference type="SMART" id="SM00342">
    <property type="entry name" value="HTH_ARAC"/>
    <property type="match status" value="1"/>
</dbReference>
<proteinExistence type="predicted"/>
<keyword evidence="2" id="KW-0238">DNA-binding</keyword>
<organism evidence="6 7">
    <name type="scientific">Mesorhizobium escarrei</name>
    <dbReference type="NCBI Taxonomy" id="666018"/>
    <lineage>
        <taxon>Bacteria</taxon>
        <taxon>Pseudomonadati</taxon>
        <taxon>Pseudomonadota</taxon>
        <taxon>Alphaproteobacteria</taxon>
        <taxon>Hyphomicrobiales</taxon>
        <taxon>Phyllobacteriaceae</taxon>
        <taxon>Mesorhizobium</taxon>
    </lineage>
</organism>
<feature type="domain" description="HTH araC/xylS-type" evidence="5">
    <location>
        <begin position="189"/>
        <end position="287"/>
    </location>
</feature>
<dbReference type="InterPro" id="IPR018060">
    <property type="entry name" value="HTH_AraC"/>
</dbReference>
<evidence type="ECO:0000256" key="3">
    <source>
        <dbReference type="ARBA" id="ARBA00023163"/>
    </source>
</evidence>
<dbReference type="SUPFAM" id="SSF46689">
    <property type="entry name" value="Homeodomain-like"/>
    <property type="match status" value="2"/>
</dbReference>
<evidence type="ECO:0000256" key="1">
    <source>
        <dbReference type="ARBA" id="ARBA00023015"/>
    </source>
</evidence>
<dbReference type="RefSeq" id="WP_254018749.1">
    <property type="nucleotide sequence ID" value="NZ_CAKXZT010000124.1"/>
</dbReference>
<dbReference type="EMBL" id="CAKXZT010000124">
    <property type="protein sequence ID" value="CAH2401559.1"/>
    <property type="molecule type" value="Genomic_DNA"/>
</dbReference>
<dbReference type="PRINTS" id="PR00032">
    <property type="entry name" value="HTHARAC"/>
</dbReference>
<keyword evidence="3" id="KW-0804">Transcription</keyword>
<keyword evidence="7" id="KW-1185">Reference proteome</keyword>
<feature type="compositionally biased region" description="Basic and acidic residues" evidence="4">
    <location>
        <begin position="10"/>
        <end position="21"/>
    </location>
</feature>
<dbReference type="PANTHER" id="PTHR46796:SF6">
    <property type="entry name" value="ARAC SUBFAMILY"/>
    <property type="match status" value="1"/>
</dbReference>
<keyword evidence="1" id="KW-0805">Transcription regulation</keyword>
<dbReference type="InterPro" id="IPR050204">
    <property type="entry name" value="AraC_XylS_family_regulators"/>
</dbReference>
<accession>A0ABM9DXQ1</accession>
<dbReference type="PROSITE" id="PS00041">
    <property type="entry name" value="HTH_ARAC_FAMILY_1"/>
    <property type="match status" value="1"/>
</dbReference>
<dbReference type="InterPro" id="IPR009057">
    <property type="entry name" value="Homeodomain-like_sf"/>
</dbReference>
<dbReference type="Proteomes" id="UP001153050">
    <property type="component" value="Unassembled WGS sequence"/>
</dbReference>
<sequence>MSFRPLLGDGRVRSQEEKSEPLHTASWGSSSIVFDNRRWACRESELRWTAPHHLIVLTEEGGTSHTSIRHEARSLYDGMDRPGALTFVPAGAERQGFYRDVDLSYSALWIDPDIGLPGCERLRDLPILVNRKDVVIATLLSSLRDEMALGHKPDTAYIEHLVALVSLRVANLNREQQPSAGHGSLSPLGRVRAYIDAHMNADVSLSELAAVAGMAVDSFARRFKATTGLAPYAYVIEQRVRRAEILLRETGWSISSIAFRLGFSSQSHFTTTFRRLRGMTPRAYRVNSSPES</sequence>
<evidence type="ECO:0000313" key="7">
    <source>
        <dbReference type="Proteomes" id="UP001153050"/>
    </source>
</evidence>
<evidence type="ECO:0000256" key="2">
    <source>
        <dbReference type="ARBA" id="ARBA00023125"/>
    </source>
</evidence>
<evidence type="ECO:0000256" key="4">
    <source>
        <dbReference type="SAM" id="MobiDB-lite"/>
    </source>
</evidence>
<evidence type="ECO:0000259" key="5">
    <source>
        <dbReference type="PROSITE" id="PS01124"/>
    </source>
</evidence>
<dbReference type="InterPro" id="IPR020449">
    <property type="entry name" value="Tscrpt_reg_AraC-type_HTH"/>
</dbReference>
<name>A0ABM9DXQ1_9HYPH</name>
<dbReference type="PANTHER" id="PTHR46796">
    <property type="entry name" value="HTH-TYPE TRANSCRIPTIONAL ACTIVATOR RHAS-RELATED"/>
    <property type="match status" value="1"/>
</dbReference>
<dbReference type="PROSITE" id="PS01124">
    <property type="entry name" value="HTH_ARAC_FAMILY_2"/>
    <property type="match status" value="1"/>
</dbReference>